<gene>
    <name evidence="3" type="ORF">NDES1114_LOCUS13720</name>
    <name evidence="4" type="ORF">NDES1114_LOCUS13721</name>
</gene>
<evidence type="ECO:0000313" key="4">
    <source>
        <dbReference type="EMBL" id="CAD9114051.1"/>
    </source>
</evidence>
<dbReference type="GO" id="GO:0005634">
    <property type="term" value="C:nucleus"/>
    <property type="evidence" value="ECO:0007669"/>
    <property type="project" value="TreeGrafter"/>
</dbReference>
<dbReference type="InterPro" id="IPR050869">
    <property type="entry name" value="H3K4_H4K5_MeTrfase"/>
</dbReference>
<dbReference type="Gene3D" id="2.170.270.10">
    <property type="entry name" value="SET domain"/>
    <property type="match status" value="1"/>
</dbReference>
<dbReference type="Pfam" id="PF00856">
    <property type="entry name" value="SET"/>
    <property type="match status" value="1"/>
</dbReference>
<proteinExistence type="predicted"/>
<dbReference type="InterPro" id="IPR001214">
    <property type="entry name" value="SET_dom"/>
</dbReference>
<accession>A0A6U4RV94</accession>
<dbReference type="PROSITE" id="PS50280">
    <property type="entry name" value="SET"/>
    <property type="match status" value="1"/>
</dbReference>
<keyword evidence="1" id="KW-0812">Transmembrane</keyword>
<keyword evidence="1" id="KW-1133">Transmembrane helix</keyword>
<dbReference type="InterPro" id="IPR046341">
    <property type="entry name" value="SET_dom_sf"/>
</dbReference>
<keyword evidence="1" id="KW-0472">Membrane</keyword>
<name>A0A6U4RV94_NEODS</name>
<reference evidence="3" key="1">
    <citation type="submission" date="2021-01" db="EMBL/GenBank/DDBJ databases">
        <authorList>
            <person name="Corre E."/>
            <person name="Pelletier E."/>
            <person name="Niang G."/>
            <person name="Scheremetjew M."/>
            <person name="Finn R."/>
            <person name="Kale V."/>
            <person name="Holt S."/>
            <person name="Cochrane G."/>
            <person name="Meng A."/>
            <person name="Brown T."/>
            <person name="Cohen L."/>
        </authorList>
    </citation>
    <scope>NUCLEOTIDE SEQUENCE</scope>
    <source>
        <strain evidence="3">CCAP 1951/1</strain>
    </source>
</reference>
<dbReference type="EMBL" id="HBGF01020732">
    <property type="protein sequence ID" value="CAD9114048.1"/>
    <property type="molecule type" value="Transcribed_RNA"/>
</dbReference>
<evidence type="ECO:0000313" key="3">
    <source>
        <dbReference type="EMBL" id="CAD9114048.1"/>
    </source>
</evidence>
<evidence type="ECO:0000259" key="2">
    <source>
        <dbReference type="PROSITE" id="PS50280"/>
    </source>
</evidence>
<dbReference type="AlphaFoldDB" id="A0A6U4RV94"/>
<feature type="domain" description="SET" evidence="2">
    <location>
        <begin position="59"/>
        <end position="260"/>
    </location>
</feature>
<organism evidence="3">
    <name type="scientific">Neobodo designis</name>
    <name type="common">Flagellated protozoan</name>
    <name type="synonym">Bodo designis</name>
    <dbReference type="NCBI Taxonomy" id="312471"/>
    <lineage>
        <taxon>Eukaryota</taxon>
        <taxon>Discoba</taxon>
        <taxon>Euglenozoa</taxon>
        <taxon>Kinetoplastea</taxon>
        <taxon>Metakinetoplastina</taxon>
        <taxon>Neobodonida</taxon>
        <taxon>Neobodo</taxon>
    </lineage>
</organism>
<dbReference type="PANTHER" id="PTHR12197:SF275">
    <property type="entry name" value="SET DOMAIN-CONTAINING PROTEIN"/>
    <property type="match status" value="1"/>
</dbReference>
<dbReference type="EMBL" id="HBGF01020733">
    <property type="protein sequence ID" value="CAD9114051.1"/>
    <property type="molecule type" value="Transcribed_RNA"/>
</dbReference>
<dbReference type="CDD" id="cd20071">
    <property type="entry name" value="SET_SMYD"/>
    <property type="match status" value="1"/>
</dbReference>
<feature type="transmembrane region" description="Helical" evidence="1">
    <location>
        <begin position="294"/>
        <end position="314"/>
    </location>
</feature>
<evidence type="ECO:0000256" key="1">
    <source>
        <dbReference type="SAM" id="Phobius"/>
    </source>
</evidence>
<sequence length="328" mass="36662">MRSVVRRHGSAAARNACGALVSGALAGRTSSAPVAVTAVGSSGAVRAFGLGLHPFGTLTPLQGYCSPDIRCQPATEQTSGSTKRGVFAKRDLPYDRVLLRAPAVTYFVGDESVKDQCKEMTRWVLTKVASELDTQEKPFTEYVNHRIRNMMPGHSIVFTSEDDVIRFMMEIPKGMQIVKRQIFTTKDIHSLAMSIEMNRFAMNYDGRQGVALFPEASMFNHQCTPNVELTFHMNMNMEYVVEARVCQPVVKGDQLFVNYIPGNDLPITRLGMALRDRWGFECACAECKSRIMCATLFLFFFGMLPIMGPLWVWTMNRQKSAQKRAGFL</sequence>
<protein>
    <recommendedName>
        <fullName evidence="2">SET domain-containing protein</fullName>
    </recommendedName>
</protein>
<dbReference type="PANTHER" id="PTHR12197">
    <property type="entry name" value="HISTONE-LYSINE N-METHYLTRANSFERASE SMYD"/>
    <property type="match status" value="1"/>
</dbReference>
<dbReference type="SUPFAM" id="SSF82199">
    <property type="entry name" value="SET domain"/>
    <property type="match status" value="1"/>
</dbReference>